<dbReference type="InterPro" id="IPR029787">
    <property type="entry name" value="Nucleotide_cyclase"/>
</dbReference>
<dbReference type="EMBL" id="LLKQ01000001">
    <property type="protein sequence ID" value="OCL94620.1"/>
    <property type="molecule type" value="Genomic_DNA"/>
</dbReference>
<dbReference type="Pfam" id="PF00990">
    <property type="entry name" value="GGDEF"/>
    <property type="match status" value="1"/>
</dbReference>
<dbReference type="SMART" id="SM00052">
    <property type="entry name" value="EAL"/>
    <property type="match status" value="1"/>
</dbReference>
<feature type="domain" description="Response regulatory" evidence="2">
    <location>
        <begin position="12"/>
        <end position="128"/>
    </location>
</feature>
<proteinExistence type="predicted"/>
<dbReference type="Gene3D" id="3.20.20.450">
    <property type="entry name" value="EAL domain"/>
    <property type="match status" value="1"/>
</dbReference>
<sequence>MNKEIETLKNITVLYAEDEKELRDITAGFLKSFTKAQYIASNGEEAFNLFLEHQDNIDLIITDINMPHLNGMDMIKKIKKINKKIPIIITTAFSNKEYLLEAINIGVDKYVLKPVDISKLIQAMNQSLNYHELKDLYTDNLTNLANKNKLLRDFNNTNSDLMALVDLDEFVATNDLFGEAIGDKILILFSQKMREFFSQSKFLLYRIESDKFAIVPKDYLEIETFFAICKEFLEKIENDVFLIDDNEIDVNITIGLANGKGEQAYKYTKRIINYARKKFQKIMIYDDSYNIHKSFEDNITWIKQLKIGFKENLLKAYFQPIVDTKSKEVLKYEALIRYIAPCGKVHGPFEFLEVAKKTKMYPNIIKVILDDSLKLIKEKNKKVSVNISYIDLIDEKTTKYIYDFLETNKKYANSFEFEVLESEEISDFNLIKNFISNVYKYGCIVGIDDFGAGYSNFHILSKLAIDFVKIDGSLIKDVHNSKDLEVIVKTIVSIAKNFGIKTVAEFVATESIYHKVNELNIDCSQGYFFDMPLTFEEII</sequence>
<organism evidence="5 6">
    <name type="scientific">Aliarcobacter thereius LMG 24486</name>
    <dbReference type="NCBI Taxonomy" id="1032240"/>
    <lineage>
        <taxon>Bacteria</taxon>
        <taxon>Pseudomonadati</taxon>
        <taxon>Campylobacterota</taxon>
        <taxon>Epsilonproteobacteria</taxon>
        <taxon>Campylobacterales</taxon>
        <taxon>Arcobacteraceae</taxon>
        <taxon>Aliarcobacter</taxon>
    </lineage>
</organism>
<dbReference type="SUPFAM" id="SSF52172">
    <property type="entry name" value="CheY-like"/>
    <property type="match status" value="1"/>
</dbReference>
<name>A0A1C7WLJ1_9BACT</name>
<dbReference type="InterPro" id="IPR043128">
    <property type="entry name" value="Rev_trsase/Diguanyl_cyclase"/>
</dbReference>
<dbReference type="Proteomes" id="UP000092987">
    <property type="component" value="Unassembled WGS sequence"/>
</dbReference>
<dbReference type="CDD" id="cd01948">
    <property type="entry name" value="EAL"/>
    <property type="match status" value="1"/>
</dbReference>
<dbReference type="PROSITE" id="PS50883">
    <property type="entry name" value="EAL"/>
    <property type="match status" value="1"/>
</dbReference>
<dbReference type="PANTHER" id="PTHR33121:SF79">
    <property type="entry name" value="CYCLIC DI-GMP PHOSPHODIESTERASE PDED-RELATED"/>
    <property type="match status" value="1"/>
</dbReference>
<feature type="domain" description="GGDEF" evidence="4">
    <location>
        <begin position="158"/>
        <end position="297"/>
    </location>
</feature>
<dbReference type="InterPro" id="IPR035919">
    <property type="entry name" value="EAL_sf"/>
</dbReference>
<dbReference type="Pfam" id="PF00563">
    <property type="entry name" value="EAL"/>
    <property type="match status" value="1"/>
</dbReference>
<gene>
    <name evidence="5" type="primary">cph2_1</name>
    <name evidence="5" type="ORF">AA347_00051</name>
</gene>
<dbReference type="InterPro" id="IPR011006">
    <property type="entry name" value="CheY-like_superfamily"/>
</dbReference>
<reference evidence="5 6" key="1">
    <citation type="submission" date="2015-10" db="EMBL/GenBank/DDBJ databases">
        <authorList>
            <person name="Rovetto F.F."/>
            <person name="Cocolin L.L."/>
            <person name="Illeghems K.K."/>
            <person name="Van Nieuwerbuegh F.F."/>
            <person name="Houf K.K."/>
        </authorList>
    </citation>
    <scope>NUCLEOTIDE SEQUENCE [LARGE SCALE GENOMIC DNA]</scope>
    <source>
        <strain evidence="5 6">LMG 24486</strain>
    </source>
</reference>
<dbReference type="SMART" id="SM00267">
    <property type="entry name" value="GGDEF"/>
    <property type="match status" value="1"/>
</dbReference>
<accession>A0A1C7WLJ1</accession>
<comment type="caution">
    <text evidence="5">The sequence shown here is derived from an EMBL/GenBank/DDBJ whole genome shotgun (WGS) entry which is preliminary data.</text>
</comment>
<dbReference type="Gene3D" id="3.30.70.270">
    <property type="match status" value="1"/>
</dbReference>
<evidence type="ECO:0000313" key="5">
    <source>
        <dbReference type="EMBL" id="OCL94620.1"/>
    </source>
</evidence>
<dbReference type="Pfam" id="PF00072">
    <property type="entry name" value="Response_reg"/>
    <property type="match status" value="1"/>
</dbReference>
<dbReference type="SUPFAM" id="SSF141868">
    <property type="entry name" value="EAL domain-like"/>
    <property type="match status" value="1"/>
</dbReference>
<dbReference type="PANTHER" id="PTHR33121">
    <property type="entry name" value="CYCLIC DI-GMP PHOSPHODIESTERASE PDEF"/>
    <property type="match status" value="1"/>
</dbReference>
<dbReference type="InterPro" id="IPR001633">
    <property type="entry name" value="EAL_dom"/>
</dbReference>
<feature type="domain" description="EAL" evidence="3">
    <location>
        <begin position="298"/>
        <end position="539"/>
    </location>
</feature>
<dbReference type="PROSITE" id="PS50110">
    <property type="entry name" value="RESPONSE_REGULATORY"/>
    <property type="match status" value="1"/>
</dbReference>
<keyword evidence="1" id="KW-0597">Phosphoprotein</keyword>
<dbReference type="SMART" id="SM00448">
    <property type="entry name" value="REC"/>
    <property type="match status" value="1"/>
</dbReference>
<evidence type="ECO:0000259" key="4">
    <source>
        <dbReference type="PROSITE" id="PS50887"/>
    </source>
</evidence>
<protein>
    <submittedName>
        <fullName evidence="5">Phytochrome-like protein cph2</fullName>
    </submittedName>
</protein>
<feature type="modified residue" description="4-aspartylphosphate" evidence="1">
    <location>
        <position position="63"/>
    </location>
</feature>
<evidence type="ECO:0000259" key="3">
    <source>
        <dbReference type="PROSITE" id="PS50883"/>
    </source>
</evidence>
<evidence type="ECO:0000313" key="6">
    <source>
        <dbReference type="Proteomes" id="UP000092987"/>
    </source>
</evidence>
<keyword evidence="6" id="KW-1185">Reference proteome</keyword>
<dbReference type="InterPro" id="IPR050706">
    <property type="entry name" value="Cyclic-di-GMP_PDE-like"/>
</dbReference>
<dbReference type="InterPro" id="IPR000160">
    <property type="entry name" value="GGDEF_dom"/>
</dbReference>
<dbReference type="Gene3D" id="3.40.50.2300">
    <property type="match status" value="1"/>
</dbReference>
<dbReference type="PROSITE" id="PS50887">
    <property type="entry name" value="GGDEF"/>
    <property type="match status" value="1"/>
</dbReference>
<evidence type="ECO:0000256" key="1">
    <source>
        <dbReference type="PROSITE-ProRule" id="PRU00169"/>
    </source>
</evidence>
<dbReference type="InterPro" id="IPR001789">
    <property type="entry name" value="Sig_transdc_resp-reg_receiver"/>
</dbReference>
<dbReference type="RefSeq" id="WP_066389963.1">
    <property type="nucleotide sequence ID" value="NZ_CP035926.1"/>
</dbReference>
<dbReference type="SUPFAM" id="SSF55073">
    <property type="entry name" value="Nucleotide cyclase"/>
    <property type="match status" value="1"/>
</dbReference>
<evidence type="ECO:0000259" key="2">
    <source>
        <dbReference type="PROSITE" id="PS50110"/>
    </source>
</evidence>